<gene>
    <name evidence="1" type="ORF">F2Q69_00061597</name>
</gene>
<comment type="caution">
    <text evidence="1">The sequence shown here is derived from an EMBL/GenBank/DDBJ whole genome shotgun (WGS) entry which is preliminary data.</text>
</comment>
<dbReference type="EMBL" id="QGKX02000095">
    <property type="protein sequence ID" value="KAF3572306.1"/>
    <property type="molecule type" value="Genomic_DNA"/>
</dbReference>
<proteinExistence type="predicted"/>
<accession>A0A8S9RHX3</accession>
<evidence type="ECO:0000313" key="2">
    <source>
        <dbReference type="Proteomes" id="UP000712600"/>
    </source>
</evidence>
<reference evidence="1" key="1">
    <citation type="submission" date="2019-12" db="EMBL/GenBank/DDBJ databases">
        <title>Genome sequencing and annotation of Brassica cretica.</title>
        <authorList>
            <person name="Studholme D.J."/>
            <person name="Sarris P."/>
        </authorList>
    </citation>
    <scope>NUCLEOTIDE SEQUENCE</scope>
    <source>
        <strain evidence="1">PFS-109/04</strain>
        <tissue evidence="1">Leaf</tissue>
    </source>
</reference>
<organism evidence="1 2">
    <name type="scientific">Brassica cretica</name>
    <name type="common">Mustard</name>
    <dbReference type="NCBI Taxonomy" id="69181"/>
    <lineage>
        <taxon>Eukaryota</taxon>
        <taxon>Viridiplantae</taxon>
        <taxon>Streptophyta</taxon>
        <taxon>Embryophyta</taxon>
        <taxon>Tracheophyta</taxon>
        <taxon>Spermatophyta</taxon>
        <taxon>Magnoliopsida</taxon>
        <taxon>eudicotyledons</taxon>
        <taxon>Gunneridae</taxon>
        <taxon>Pentapetalae</taxon>
        <taxon>rosids</taxon>
        <taxon>malvids</taxon>
        <taxon>Brassicales</taxon>
        <taxon>Brassicaceae</taxon>
        <taxon>Brassiceae</taxon>
        <taxon>Brassica</taxon>
    </lineage>
</organism>
<dbReference type="Proteomes" id="UP000712600">
    <property type="component" value="Unassembled WGS sequence"/>
</dbReference>
<name>A0A8S9RHX3_BRACR</name>
<dbReference type="AlphaFoldDB" id="A0A8S9RHX3"/>
<sequence>MSFWTLCCFGEISGCSLPAIRVYVTGFRGLVSFALQPRGETLLGDRVELKRTYDRYFRPMSYEKPISKEEDACG</sequence>
<protein>
    <submittedName>
        <fullName evidence="1">Uncharacterized protein</fullName>
    </submittedName>
</protein>
<evidence type="ECO:0000313" key="1">
    <source>
        <dbReference type="EMBL" id="KAF3572306.1"/>
    </source>
</evidence>